<dbReference type="AlphaFoldDB" id="A0A4C1ZQF1"/>
<dbReference type="EMBL" id="BGZK01001962">
    <property type="protein sequence ID" value="GBP88867.1"/>
    <property type="molecule type" value="Genomic_DNA"/>
</dbReference>
<evidence type="ECO:0000313" key="1">
    <source>
        <dbReference type="EMBL" id="GBP88867.1"/>
    </source>
</evidence>
<evidence type="ECO:0000313" key="2">
    <source>
        <dbReference type="Proteomes" id="UP000299102"/>
    </source>
</evidence>
<proteinExistence type="predicted"/>
<accession>A0A4C1ZQF1</accession>
<sequence>MNPKVVFLAGSGAPAARLDAGRVIVLTHRDLEKILIQTKIVRRCETHLLPRSPRRPDAVYAARRRGGATPRDLGAPSAHDPLLLRWRPEIAFVDTMISCGGHPSATRCRGDFLRRGDLLEISQKTNHAPLTPPRVVWPRTVKLNRKPANSIADSVMLSSGGLFSAFQPHTTRVHGRGYAYAFYTSSSSS</sequence>
<keyword evidence="2" id="KW-1185">Reference proteome</keyword>
<organism evidence="1 2">
    <name type="scientific">Eumeta variegata</name>
    <name type="common">Bagworm moth</name>
    <name type="synonym">Eumeta japonica</name>
    <dbReference type="NCBI Taxonomy" id="151549"/>
    <lineage>
        <taxon>Eukaryota</taxon>
        <taxon>Metazoa</taxon>
        <taxon>Ecdysozoa</taxon>
        <taxon>Arthropoda</taxon>
        <taxon>Hexapoda</taxon>
        <taxon>Insecta</taxon>
        <taxon>Pterygota</taxon>
        <taxon>Neoptera</taxon>
        <taxon>Endopterygota</taxon>
        <taxon>Lepidoptera</taxon>
        <taxon>Glossata</taxon>
        <taxon>Ditrysia</taxon>
        <taxon>Tineoidea</taxon>
        <taxon>Psychidae</taxon>
        <taxon>Oiketicinae</taxon>
        <taxon>Eumeta</taxon>
    </lineage>
</organism>
<protein>
    <submittedName>
        <fullName evidence="1">Uncharacterized protein</fullName>
    </submittedName>
</protein>
<dbReference type="Proteomes" id="UP000299102">
    <property type="component" value="Unassembled WGS sequence"/>
</dbReference>
<gene>
    <name evidence="1" type="ORF">EVAR_64696_1</name>
</gene>
<comment type="caution">
    <text evidence="1">The sequence shown here is derived from an EMBL/GenBank/DDBJ whole genome shotgun (WGS) entry which is preliminary data.</text>
</comment>
<name>A0A4C1ZQF1_EUMVA</name>
<reference evidence="1 2" key="1">
    <citation type="journal article" date="2019" name="Commun. Biol.">
        <title>The bagworm genome reveals a unique fibroin gene that provides high tensile strength.</title>
        <authorList>
            <person name="Kono N."/>
            <person name="Nakamura H."/>
            <person name="Ohtoshi R."/>
            <person name="Tomita M."/>
            <person name="Numata K."/>
            <person name="Arakawa K."/>
        </authorList>
    </citation>
    <scope>NUCLEOTIDE SEQUENCE [LARGE SCALE GENOMIC DNA]</scope>
</reference>